<evidence type="ECO:0000313" key="2">
    <source>
        <dbReference type="EMBL" id="SEJ08361.1"/>
    </source>
</evidence>
<evidence type="ECO:0000256" key="1">
    <source>
        <dbReference type="SAM" id="SignalP"/>
    </source>
</evidence>
<name>A0A1H6VUN4_9MICO</name>
<dbReference type="Proteomes" id="UP000183315">
    <property type="component" value="Unassembled WGS sequence"/>
</dbReference>
<feature type="signal peptide" evidence="1">
    <location>
        <begin position="1"/>
        <end position="23"/>
    </location>
</feature>
<evidence type="ECO:0008006" key="4">
    <source>
        <dbReference type="Google" id="ProtNLM"/>
    </source>
</evidence>
<evidence type="ECO:0000313" key="3">
    <source>
        <dbReference type="Proteomes" id="UP000183315"/>
    </source>
</evidence>
<keyword evidence="1" id="KW-0732">Signal</keyword>
<dbReference type="PROSITE" id="PS51257">
    <property type="entry name" value="PROKAR_LIPOPROTEIN"/>
    <property type="match status" value="1"/>
</dbReference>
<dbReference type="RefSeq" id="WP_042216455.1">
    <property type="nucleotide sequence ID" value="NZ_BBLU01000017.1"/>
</dbReference>
<accession>A0A1H6VUN4</accession>
<gene>
    <name evidence="2" type="ORF">SAMN05421637_0717</name>
</gene>
<dbReference type="AlphaFoldDB" id="A0A1H6VUN4"/>
<proteinExistence type="predicted"/>
<keyword evidence="3" id="KW-1185">Reference proteome</keyword>
<reference evidence="3" key="1">
    <citation type="submission" date="2016-10" db="EMBL/GenBank/DDBJ databases">
        <authorList>
            <person name="Varghese N."/>
        </authorList>
    </citation>
    <scope>NUCLEOTIDE SEQUENCE [LARGE SCALE GENOMIC DNA]</scope>
    <source>
        <strain evidence="3">DSM 24868</strain>
    </source>
</reference>
<sequence>MPHRPLGRLIAAAATAAVVLGCAACGSVPDYPILEPRASAEVPEHVYAMRSLDIALTSASEGPVIVTGGTIFSPYFDRVDAVGLDVELAPGGSTTVTLPLGVVSCPAGEGDASAQLVLEVDGEELLQSVMLDAKGIRALNKEACELISERG</sequence>
<dbReference type="OrthoDB" id="5149682at2"/>
<feature type="chain" id="PRO_5038424971" description="IPT/TIG domain-containing protein" evidence="1">
    <location>
        <begin position="24"/>
        <end position="151"/>
    </location>
</feature>
<dbReference type="STRING" id="1043493.SAMN05421637_0717"/>
<protein>
    <recommendedName>
        <fullName evidence="4">IPT/TIG domain-containing protein</fullName>
    </recommendedName>
</protein>
<dbReference type="EMBL" id="FNZI01000002">
    <property type="protein sequence ID" value="SEJ08361.1"/>
    <property type="molecule type" value="Genomic_DNA"/>
</dbReference>
<organism evidence="2 3">
    <name type="scientific">Demequina mangrovi</name>
    <dbReference type="NCBI Taxonomy" id="1043493"/>
    <lineage>
        <taxon>Bacteria</taxon>
        <taxon>Bacillati</taxon>
        <taxon>Actinomycetota</taxon>
        <taxon>Actinomycetes</taxon>
        <taxon>Micrococcales</taxon>
        <taxon>Demequinaceae</taxon>
        <taxon>Demequina</taxon>
    </lineage>
</organism>